<evidence type="ECO:0000313" key="7">
    <source>
        <dbReference type="EMBL" id="GFQ97807.1"/>
    </source>
</evidence>
<dbReference type="Pfam" id="PF00084">
    <property type="entry name" value="Sushi"/>
    <property type="match status" value="2"/>
</dbReference>
<dbReference type="OrthoDB" id="6428875at2759"/>
<comment type="caution">
    <text evidence="5">Lacks conserved residue(s) required for the propagation of feature annotation.</text>
</comment>
<keyword evidence="2" id="KW-0677">Repeat</keyword>
<dbReference type="InterPro" id="IPR050350">
    <property type="entry name" value="Compl-Cell_Adhes-Reg"/>
</dbReference>
<evidence type="ECO:0000256" key="2">
    <source>
        <dbReference type="ARBA" id="ARBA00022737"/>
    </source>
</evidence>
<dbReference type="PANTHER" id="PTHR19325">
    <property type="entry name" value="COMPLEMENT COMPONENT-RELATED SUSHI DOMAIN-CONTAINING"/>
    <property type="match status" value="1"/>
</dbReference>
<dbReference type="InterPro" id="IPR035976">
    <property type="entry name" value="Sushi/SCR/CCP_sf"/>
</dbReference>
<sequence>MPKCIPKICPSPNITEYLEIKKNCSFKKIGENCELTCKQGGKVSGTNTMQCLPTTAWSSLPDCSCPVPNISQSLLTLNDDCNFKKRYEHCAVACPQGYAVQTDGAFACLPNATWSSLPLCVKTHCSLPTLDREILKEDENCTFKKIGDTCRVQCVQGGRLLVPKNLTCLRGGNWSSFPRCTCPILQYQMI</sequence>
<feature type="domain" description="Sushi" evidence="6">
    <location>
        <begin position="123"/>
        <end position="182"/>
    </location>
</feature>
<organism evidence="7 8">
    <name type="scientific">Trichonephila clavata</name>
    <name type="common">Joro spider</name>
    <name type="synonym">Nephila clavata</name>
    <dbReference type="NCBI Taxonomy" id="2740835"/>
    <lineage>
        <taxon>Eukaryota</taxon>
        <taxon>Metazoa</taxon>
        <taxon>Ecdysozoa</taxon>
        <taxon>Arthropoda</taxon>
        <taxon>Chelicerata</taxon>
        <taxon>Arachnida</taxon>
        <taxon>Araneae</taxon>
        <taxon>Araneomorphae</taxon>
        <taxon>Entelegynae</taxon>
        <taxon>Araneoidea</taxon>
        <taxon>Nephilidae</taxon>
        <taxon>Trichonephila</taxon>
    </lineage>
</organism>
<dbReference type="EMBL" id="BMAO01034611">
    <property type="protein sequence ID" value="GFQ97807.1"/>
    <property type="molecule type" value="Genomic_DNA"/>
</dbReference>
<dbReference type="CDD" id="cd00033">
    <property type="entry name" value="CCP"/>
    <property type="match status" value="2"/>
</dbReference>
<dbReference type="AlphaFoldDB" id="A0A8X6G7B8"/>
<keyword evidence="4" id="KW-0325">Glycoprotein</keyword>
<dbReference type="Proteomes" id="UP000887116">
    <property type="component" value="Unassembled WGS sequence"/>
</dbReference>
<keyword evidence="8" id="KW-1185">Reference proteome</keyword>
<keyword evidence="3 5" id="KW-1015">Disulfide bond</keyword>
<comment type="caution">
    <text evidence="7">The sequence shown here is derived from an EMBL/GenBank/DDBJ whole genome shotgun (WGS) entry which is preliminary data.</text>
</comment>
<evidence type="ECO:0000256" key="4">
    <source>
        <dbReference type="ARBA" id="ARBA00023180"/>
    </source>
</evidence>
<reference evidence="7" key="1">
    <citation type="submission" date="2020-07" db="EMBL/GenBank/DDBJ databases">
        <title>Multicomponent nature underlies the extraordinary mechanical properties of spider dragline silk.</title>
        <authorList>
            <person name="Kono N."/>
            <person name="Nakamura H."/>
            <person name="Mori M."/>
            <person name="Yoshida Y."/>
            <person name="Ohtoshi R."/>
            <person name="Malay A.D."/>
            <person name="Moran D.A.P."/>
            <person name="Tomita M."/>
            <person name="Numata K."/>
            <person name="Arakawa K."/>
        </authorList>
    </citation>
    <scope>NUCLEOTIDE SEQUENCE</scope>
</reference>
<gene>
    <name evidence="7" type="primary">Svep1_29</name>
    <name evidence="7" type="ORF">TNCT_246461</name>
</gene>
<feature type="disulfide bond" evidence="5">
    <location>
        <begin position="125"/>
        <end position="168"/>
    </location>
</feature>
<feature type="domain" description="Sushi" evidence="6">
    <location>
        <begin position="7"/>
        <end position="65"/>
    </location>
</feature>
<name>A0A8X6G7B8_TRICU</name>
<accession>A0A8X6G7B8</accession>
<evidence type="ECO:0000256" key="1">
    <source>
        <dbReference type="ARBA" id="ARBA00022659"/>
    </source>
</evidence>
<dbReference type="PANTHER" id="PTHR19325:SF560">
    <property type="entry name" value="SUSHI, VON WILLEBRAND FACTOR TYPE A, EGF AND PENTRAXIN DOMAIN-CONTAINING PROTEIN 1"/>
    <property type="match status" value="1"/>
</dbReference>
<keyword evidence="1 5" id="KW-0768">Sushi</keyword>
<dbReference type="InterPro" id="IPR000436">
    <property type="entry name" value="Sushi_SCR_CCP_dom"/>
</dbReference>
<dbReference type="PROSITE" id="PS50923">
    <property type="entry name" value="SUSHI"/>
    <property type="match status" value="2"/>
</dbReference>
<evidence type="ECO:0000256" key="5">
    <source>
        <dbReference type="PROSITE-ProRule" id="PRU00302"/>
    </source>
</evidence>
<evidence type="ECO:0000259" key="6">
    <source>
        <dbReference type="PROSITE" id="PS50923"/>
    </source>
</evidence>
<dbReference type="SUPFAM" id="SSF57535">
    <property type="entry name" value="Complement control module/SCR domain"/>
    <property type="match status" value="3"/>
</dbReference>
<dbReference type="Gene3D" id="2.10.70.10">
    <property type="entry name" value="Complement Module, domain 1"/>
    <property type="match status" value="2"/>
</dbReference>
<dbReference type="SMART" id="SM00032">
    <property type="entry name" value="CCP"/>
    <property type="match status" value="3"/>
</dbReference>
<proteinExistence type="predicted"/>
<evidence type="ECO:0000256" key="3">
    <source>
        <dbReference type="ARBA" id="ARBA00023157"/>
    </source>
</evidence>
<protein>
    <submittedName>
        <fullName evidence="7">Sushi, von Willebrand factor type A, EGF and pentraxin domain-containing protein 1</fullName>
    </submittedName>
</protein>
<evidence type="ECO:0000313" key="8">
    <source>
        <dbReference type="Proteomes" id="UP000887116"/>
    </source>
</evidence>